<evidence type="ECO:0000313" key="2">
    <source>
        <dbReference type="EMBL" id="NOV46809.1"/>
    </source>
</evidence>
<feature type="region of interest" description="Disordered" evidence="1">
    <location>
        <begin position="103"/>
        <end position="274"/>
    </location>
</feature>
<dbReference type="AlphaFoldDB" id="A0A6M2DKG9"/>
<proteinExistence type="predicted"/>
<feature type="compositionally biased region" description="Low complexity" evidence="1">
    <location>
        <begin position="214"/>
        <end position="231"/>
    </location>
</feature>
<feature type="compositionally biased region" description="Polar residues" evidence="1">
    <location>
        <begin position="146"/>
        <end position="157"/>
    </location>
</feature>
<reference evidence="2" key="1">
    <citation type="submission" date="2020-03" db="EMBL/GenBank/DDBJ databases">
        <title>Transcriptomic Profiling of the Digestive Tract of the Rat Flea, Xenopsylla cheopis, Following Blood Feeding and Infection with Yersinia pestis.</title>
        <authorList>
            <person name="Bland D.M."/>
            <person name="Martens C.A."/>
            <person name="Virtaneva K."/>
            <person name="Kanakabandi K."/>
            <person name="Long D."/>
            <person name="Rosenke R."/>
            <person name="Saturday G.A."/>
            <person name="Hoyt F.H."/>
            <person name="Bruno D.P."/>
            <person name="Ribeiro J.M.C."/>
            <person name="Hinnebusch J."/>
        </authorList>
    </citation>
    <scope>NUCLEOTIDE SEQUENCE</scope>
</reference>
<feature type="compositionally biased region" description="Basic residues" evidence="1">
    <location>
        <begin position="196"/>
        <end position="206"/>
    </location>
</feature>
<protein>
    <submittedName>
        <fullName evidence="2">Putative ccr4-not transcription complex subunit 6-like protein</fullName>
    </submittedName>
</protein>
<organism evidence="2">
    <name type="scientific">Xenopsylla cheopis</name>
    <name type="common">Oriental rat flea</name>
    <name type="synonym">Pulex cheopis</name>
    <dbReference type="NCBI Taxonomy" id="163159"/>
    <lineage>
        <taxon>Eukaryota</taxon>
        <taxon>Metazoa</taxon>
        <taxon>Ecdysozoa</taxon>
        <taxon>Arthropoda</taxon>
        <taxon>Hexapoda</taxon>
        <taxon>Insecta</taxon>
        <taxon>Pterygota</taxon>
        <taxon>Neoptera</taxon>
        <taxon>Endopterygota</taxon>
        <taxon>Siphonaptera</taxon>
        <taxon>Pulicidae</taxon>
        <taxon>Xenopsyllinae</taxon>
        <taxon>Xenopsylla</taxon>
    </lineage>
</organism>
<feature type="compositionally biased region" description="Low complexity" evidence="1">
    <location>
        <begin position="175"/>
        <end position="195"/>
    </location>
</feature>
<accession>A0A6M2DKG9</accession>
<dbReference type="EMBL" id="GIIL01003083">
    <property type="protein sequence ID" value="NOV46809.1"/>
    <property type="molecule type" value="Transcribed_RNA"/>
</dbReference>
<feature type="compositionally biased region" description="Polar residues" evidence="1">
    <location>
        <begin position="251"/>
        <end position="265"/>
    </location>
</feature>
<feature type="compositionally biased region" description="Polar residues" evidence="1">
    <location>
        <begin position="164"/>
        <end position="174"/>
    </location>
</feature>
<feature type="compositionally biased region" description="Low complexity" evidence="1">
    <location>
        <begin position="108"/>
        <end position="123"/>
    </location>
</feature>
<sequence>MSPSSHGGNLHVERYIGSCLISQLARPGPKSSVKHGPPTHFNYPLPNMSSTGHGFQGPPGWSGMPMISMSRQRTRKTAEYEDCSLSRLAMHTQGAPLILSGRYRRSHNNNNNNGNANLNQQQQYHHHQQIYHQHPHNHHFYQQQNRSQQTNCTNSELSTRDEGNNNSSKANIDTVSVVSDESSGSANSESYIPRIIKPRKRRKKDRKPVMIIANNSSNISNCNNSTNNGTSLPTTTITPVRSPPNLVDDSANGSNTFFESKTSIGPKTETSDEPRLHHEFSELQEEDNSPGAPSDCQCRYCDPSGQIWDAGQLCYSLFLTPPAALRRSWSEDAPACPVPAAGVIGAGRSAAKSTWRAAPIEVSSEIVTSLNGLRDLEIRFFSHKDDSEDYSPADTEKGSDVFLCSGALCSI</sequence>
<feature type="compositionally biased region" description="Basic residues" evidence="1">
    <location>
        <begin position="124"/>
        <end position="139"/>
    </location>
</feature>
<name>A0A6M2DKG9_XENCH</name>
<evidence type="ECO:0000256" key="1">
    <source>
        <dbReference type="SAM" id="MobiDB-lite"/>
    </source>
</evidence>